<proteinExistence type="predicted"/>
<evidence type="ECO:0000313" key="1">
    <source>
        <dbReference type="EMBL" id="SVB78403.1"/>
    </source>
</evidence>
<name>A0A382GV27_9ZZZZ</name>
<gene>
    <name evidence="1" type="ORF">METZ01_LOCUS231257</name>
</gene>
<dbReference type="AlphaFoldDB" id="A0A382GV27"/>
<accession>A0A382GV27</accession>
<dbReference type="EMBL" id="UINC01057358">
    <property type="protein sequence ID" value="SVB78403.1"/>
    <property type="molecule type" value="Genomic_DNA"/>
</dbReference>
<organism evidence="1">
    <name type="scientific">marine metagenome</name>
    <dbReference type="NCBI Taxonomy" id="408172"/>
    <lineage>
        <taxon>unclassified sequences</taxon>
        <taxon>metagenomes</taxon>
        <taxon>ecological metagenomes</taxon>
    </lineage>
</organism>
<reference evidence="1" key="1">
    <citation type="submission" date="2018-05" db="EMBL/GenBank/DDBJ databases">
        <authorList>
            <person name="Lanie J.A."/>
            <person name="Ng W.-L."/>
            <person name="Kazmierczak K.M."/>
            <person name="Andrzejewski T.M."/>
            <person name="Davidsen T.M."/>
            <person name="Wayne K.J."/>
            <person name="Tettelin H."/>
            <person name="Glass J.I."/>
            <person name="Rusch D."/>
            <person name="Podicherti R."/>
            <person name="Tsui H.-C.T."/>
            <person name="Winkler M.E."/>
        </authorList>
    </citation>
    <scope>NUCLEOTIDE SEQUENCE</scope>
</reference>
<sequence length="356" mass="39678">MSPKSTRTNEVNMKSINMKSLIIGLVLCGCVTGTWTGADANIDSTEPITFSNINSRMKDIPIIVWKNSQSVLMSNRELSNSLVALKILVGPNTNLFFKDNEQAFSDAITFWANFKQPTRYVTLFYNFEDKSWAVSEYKKLSFYREGMETMIDAPCTPTKCTGANTGIQSFSSIAVGVFGIDPKDARGKYRYGPMQIHEYTHAVQAAPWIGDNHPQVGPQRAAPCWLSEGQSHFAGLTVGASSFDKYLKIRKRQVNGHPVNTFKDYSSTGILDYFNNDIPYKCLPPNPNYRLGYTIGYLTVEALSAIGGSESSMNLYKRTGSGETFEQAFMHVYGISWNEAKPILAEVVASMFEKLK</sequence>
<dbReference type="PROSITE" id="PS51257">
    <property type="entry name" value="PROKAR_LIPOPROTEIN"/>
    <property type="match status" value="1"/>
</dbReference>
<protein>
    <submittedName>
        <fullName evidence="1">Uncharacterized protein</fullName>
    </submittedName>
</protein>